<dbReference type="GO" id="GO:0017168">
    <property type="term" value="F:5-oxoprolinase (ATP-hydrolyzing) activity"/>
    <property type="evidence" value="ECO:0007669"/>
    <property type="project" value="TreeGrafter"/>
</dbReference>
<organism evidence="5">
    <name type="scientific">uncultured Thermomicrobiales bacterium</name>
    <dbReference type="NCBI Taxonomy" id="1645740"/>
    <lineage>
        <taxon>Bacteria</taxon>
        <taxon>Pseudomonadati</taxon>
        <taxon>Thermomicrobiota</taxon>
        <taxon>Thermomicrobia</taxon>
        <taxon>Thermomicrobiales</taxon>
        <taxon>environmental samples</taxon>
    </lineage>
</organism>
<feature type="domain" description="Acetophenone carboxylase-like C-terminal" evidence="4">
    <location>
        <begin position="494"/>
        <end position="665"/>
    </location>
</feature>
<name>A0A6J4U1S4_9BACT</name>
<dbReference type="InterPro" id="IPR002821">
    <property type="entry name" value="Hydantoinase_A"/>
</dbReference>
<feature type="domain" description="Hydantoinase A/oxoprolinase" evidence="2">
    <location>
        <begin position="196"/>
        <end position="483"/>
    </location>
</feature>
<dbReference type="GO" id="GO:0005829">
    <property type="term" value="C:cytosol"/>
    <property type="evidence" value="ECO:0007669"/>
    <property type="project" value="TreeGrafter"/>
</dbReference>
<dbReference type="InterPro" id="IPR008040">
    <property type="entry name" value="Hydant_A_N"/>
</dbReference>
<dbReference type="InterPro" id="IPR043129">
    <property type="entry name" value="ATPase_NBD"/>
</dbReference>
<dbReference type="EC" id="3.5.2.14" evidence="5"/>
<dbReference type="SUPFAM" id="SSF53067">
    <property type="entry name" value="Actin-like ATPase domain"/>
    <property type="match status" value="1"/>
</dbReference>
<evidence type="ECO:0000313" key="5">
    <source>
        <dbReference type="EMBL" id="CAA9536087.1"/>
    </source>
</evidence>
<dbReference type="InterPro" id="IPR045079">
    <property type="entry name" value="Oxoprolinase-like"/>
</dbReference>
<dbReference type="GO" id="GO:0006749">
    <property type="term" value="P:glutathione metabolic process"/>
    <property type="evidence" value="ECO:0007669"/>
    <property type="project" value="TreeGrafter"/>
</dbReference>
<dbReference type="EMBL" id="CADCWF010000013">
    <property type="protein sequence ID" value="CAA9536087.1"/>
    <property type="molecule type" value="Genomic_DNA"/>
</dbReference>
<reference evidence="5" key="1">
    <citation type="submission" date="2020-02" db="EMBL/GenBank/DDBJ databases">
        <authorList>
            <person name="Meier V. D."/>
        </authorList>
    </citation>
    <scope>NUCLEOTIDE SEQUENCE</scope>
    <source>
        <strain evidence="5">AVDCRST_MAG59</strain>
    </source>
</reference>
<dbReference type="InterPro" id="IPR049517">
    <property type="entry name" value="ACX-like_C"/>
</dbReference>
<evidence type="ECO:0000259" key="3">
    <source>
        <dbReference type="Pfam" id="PF05378"/>
    </source>
</evidence>
<dbReference type="AlphaFoldDB" id="A0A6J4U1S4"/>
<evidence type="ECO:0000259" key="2">
    <source>
        <dbReference type="Pfam" id="PF01968"/>
    </source>
</evidence>
<sequence>MKVGIDVGGTFTDLYAFASDGRTATSKTPSTPPDFADGVMAALEAAEIDLREVETVVHGSTVVTNAVIERRFPKVAFLTTEGFRDLVQIGRYHRPSLYDPYGRKPPPLIPRRFLFEVPERVGARGEVVRPLDEPSMHRIAAALRDADVTSVGIGFINAYANPGHERSAGDLLAEGLPTVPVTLSSEVSPKVGALARFTTTMLSTVLRPVVGPYAGGLADRLRARGFDGALWFVASSGGMMAAAEIHRRPEHLFVSGPAGGVQGAIEIGGAIGADYLIALDMGGTSCDVTIVEGGRPFVASGYEIDFDLPLAIPTIDIRTIGAGGGSIASVDAGGVLQVGPRSAGAVPGPACYARGGSEPTVTDADLLLGYLDPRRFLGGRMVLDRPAAEAAIGGLAERLGLDPVETALGVVRVVNEHMAAAVREVSVDRGRDPRDYALLPFGGAGPVHALAIAEIIGIPKVVVPPLPDVLSAFGATALDVTHDAEGTLYAELATAEAAAIEDRFLELEAQARRALLDQGVDPADCSVRRVSELRYVGQTYEVPVDTPADLAAVGAVAVLQERFHGEHASRYGVADPESPVAIVNLRVTAVGATPKPPSARPAAGTAPGAPARRPVLFPGRSWRDVPIHQRRDLSVGASIDGPAVIEQPGSTVVVPDGWTVRVDGFANLIADRATR</sequence>
<dbReference type="Pfam" id="PF05378">
    <property type="entry name" value="Hydant_A_N"/>
    <property type="match status" value="1"/>
</dbReference>
<dbReference type="PANTHER" id="PTHR11365">
    <property type="entry name" value="5-OXOPROLINASE RELATED"/>
    <property type="match status" value="1"/>
</dbReference>
<gene>
    <name evidence="5" type="ORF">AVDCRST_MAG59-271</name>
</gene>
<feature type="compositionally biased region" description="Low complexity" evidence="1">
    <location>
        <begin position="600"/>
        <end position="614"/>
    </location>
</feature>
<evidence type="ECO:0000256" key="1">
    <source>
        <dbReference type="SAM" id="MobiDB-lite"/>
    </source>
</evidence>
<evidence type="ECO:0000259" key="4">
    <source>
        <dbReference type="Pfam" id="PF19278"/>
    </source>
</evidence>
<feature type="domain" description="Hydantoinase/oxoprolinase N-terminal" evidence="3">
    <location>
        <begin position="2"/>
        <end position="174"/>
    </location>
</feature>
<accession>A0A6J4U1S4</accession>
<keyword evidence="5" id="KW-0378">Hydrolase</keyword>
<dbReference type="Pfam" id="PF19278">
    <property type="entry name" value="Hydant_A_C"/>
    <property type="match status" value="1"/>
</dbReference>
<proteinExistence type="predicted"/>
<dbReference type="GO" id="GO:0047423">
    <property type="term" value="F:N-methylhydantoinase (ATP-hydrolyzing) activity"/>
    <property type="evidence" value="ECO:0007669"/>
    <property type="project" value="UniProtKB-EC"/>
</dbReference>
<dbReference type="PANTHER" id="PTHR11365:SF23">
    <property type="entry name" value="HYPOTHETICAL 5-OXOPROLINASE (EUROFUNG)-RELATED"/>
    <property type="match status" value="1"/>
</dbReference>
<dbReference type="Pfam" id="PF01968">
    <property type="entry name" value="Hydantoinase_A"/>
    <property type="match status" value="1"/>
</dbReference>
<protein>
    <submittedName>
        <fullName evidence="5">N-methylhydantoinase A</fullName>
        <ecNumber evidence="5">3.5.2.14</ecNumber>
    </submittedName>
</protein>
<feature type="region of interest" description="Disordered" evidence="1">
    <location>
        <begin position="593"/>
        <end position="615"/>
    </location>
</feature>